<proteinExistence type="inferred from homology"/>
<dbReference type="PANTHER" id="PTHR42989">
    <property type="entry name" value="HYDROGENASE-4 COMPONENT I"/>
    <property type="match status" value="1"/>
</dbReference>
<dbReference type="EMBL" id="QGMZ01000027">
    <property type="protein sequence ID" value="PWR72440.1"/>
    <property type="molecule type" value="Genomic_DNA"/>
</dbReference>
<dbReference type="OrthoDB" id="5740at2157"/>
<keyword evidence="5" id="KW-0408">Iron</keyword>
<dbReference type="SUPFAM" id="SSF56770">
    <property type="entry name" value="HydA/Nqo6-like"/>
    <property type="match status" value="1"/>
</dbReference>
<evidence type="ECO:0000256" key="5">
    <source>
        <dbReference type="ARBA" id="ARBA00023004"/>
    </source>
</evidence>
<evidence type="ECO:0000256" key="6">
    <source>
        <dbReference type="ARBA" id="ARBA00023014"/>
    </source>
</evidence>
<dbReference type="PANTHER" id="PTHR42989:SF1">
    <property type="entry name" value="FORMATE HYDROGENLYASE SUBUNIT 7-RELATED"/>
    <property type="match status" value="1"/>
</dbReference>
<name>A0A2V2N1B8_9EURY</name>
<keyword evidence="8" id="KW-0456">Lyase</keyword>
<accession>A0A2V2N1B8</accession>
<dbReference type="Pfam" id="PF01058">
    <property type="entry name" value="Oxidored_q6"/>
    <property type="match status" value="1"/>
</dbReference>
<keyword evidence="4" id="KW-0479">Metal-binding</keyword>
<evidence type="ECO:0000256" key="3">
    <source>
        <dbReference type="ARBA" id="ARBA00022485"/>
    </source>
</evidence>
<sequence>MNLLSFLLKKPEDVQAYTPGPAFESAGHSLRQEIDRVFGHSIAIREVDCGSDNAAEIELANLSAPHYDVERFGITFVASPRHADILAVTGVVTHGMKEALLKTYEATPEPKFVIAVGDDACTGGMYAGTYATLGPVDAVLPVDLKIPGNPPTPVAIMEGMLGLMKSTKKR</sequence>
<dbReference type="GeneID" id="97608339"/>
<dbReference type="GO" id="GO:0016829">
    <property type="term" value="F:lyase activity"/>
    <property type="evidence" value="ECO:0007669"/>
    <property type="project" value="UniProtKB-KW"/>
</dbReference>
<evidence type="ECO:0000256" key="2">
    <source>
        <dbReference type="ARBA" id="ARBA00009173"/>
    </source>
</evidence>
<keyword evidence="6" id="KW-0411">Iron-sulfur</keyword>
<evidence type="ECO:0000256" key="1">
    <source>
        <dbReference type="ARBA" id="ARBA00001966"/>
    </source>
</evidence>
<dbReference type="RefSeq" id="WP_109941499.1">
    <property type="nucleotide sequence ID" value="NZ_CP176366.1"/>
</dbReference>
<comment type="similarity">
    <text evidence="2">Belongs to the complex I 20 kDa subunit family.</text>
</comment>
<evidence type="ECO:0000313" key="9">
    <source>
        <dbReference type="Proteomes" id="UP000245934"/>
    </source>
</evidence>
<comment type="caution">
    <text evidence="8">The sequence shown here is derived from an EMBL/GenBank/DDBJ whole genome shotgun (WGS) entry which is preliminary data.</text>
</comment>
<dbReference type="Proteomes" id="UP000245934">
    <property type="component" value="Unassembled WGS sequence"/>
</dbReference>
<keyword evidence="3" id="KW-0004">4Fe-4S</keyword>
<organism evidence="8 9">
    <name type="scientific">Methanospirillum stamsii</name>
    <dbReference type="NCBI Taxonomy" id="1277351"/>
    <lineage>
        <taxon>Archaea</taxon>
        <taxon>Methanobacteriati</taxon>
        <taxon>Methanobacteriota</taxon>
        <taxon>Stenosarchaea group</taxon>
        <taxon>Methanomicrobia</taxon>
        <taxon>Methanomicrobiales</taxon>
        <taxon>Methanospirillaceae</taxon>
        <taxon>Methanospirillum</taxon>
    </lineage>
</organism>
<keyword evidence="9" id="KW-1185">Reference proteome</keyword>
<evidence type="ECO:0000313" key="8">
    <source>
        <dbReference type="EMBL" id="PWR72440.1"/>
    </source>
</evidence>
<dbReference type="NCBIfam" id="NF005012">
    <property type="entry name" value="PRK06411.1"/>
    <property type="match status" value="1"/>
</dbReference>
<dbReference type="GO" id="GO:0051539">
    <property type="term" value="F:4 iron, 4 sulfur cluster binding"/>
    <property type="evidence" value="ECO:0007669"/>
    <property type="project" value="UniProtKB-KW"/>
</dbReference>
<dbReference type="Gene3D" id="3.40.50.12280">
    <property type="match status" value="1"/>
</dbReference>
<gene>
    <name evidence="8" type="ORF">DLD82_12585</name>
</gene>
<dbReference type="AlphaFoldDB" id="A0A2V2N1B8"/>
<dbReference type="GO" id="GO:0046872">
    <property type="term" value="F:metal ion binding"/>
    <property type="evidence" value="ECO:0007669"/>
    <property type="project" value="UniProtKB-KW"/>
</dbReference>
<reference evidence="8 9" key="1">
    <citation type="submission" date="2018-05" db="EMBL/GenBank/DDBJ databases">
        <title>Draft genome of Methanospirillum stamsii Pt1.</title>
        <authorList>
            <person name="Dueholm M.S."/>
            <person name="Nielsen P.H."/>
            <person name="Bakmann L.F."/>
            <person name="Otzen D.E."/>
        </authorList>
    </citation>
    <scope>NUCLEOTIDE SEQUENCE [LARGE SCALE GENOMIC DNA]</scope>
    <source>
        <strain evidence="8 9">Pt1</strain>
    </source>
</reference>
<feature type="domain" description="NADH:ubiquinone oxidoreductase-like 20kDa subunit" evidence="7">
    <location>
        <begin position="55"/>
        <end position="161"/>
    </location>
</feature>
<evidence type="ECO:0000256" key="4">
    <source>
        <dbReference type="ARBA" id="ARBA00022723"/>
    </source>
</evidence>
<evidence type="ECO:0000259" key="7">
    <source>
        <dbReference type="Pfam" id="PF01058"/>
    </source>
</evidence>
<dbReference type="InterPro" id="IPR052375">
    <property type="entry name" value="Complex_I_20kDa-like"/>
</dbReference>
<dbReference type="InterPro" id="IPR006137">
    <property type="entry name" value="NADH_UbQ_OxRdtase-like_20kDa"/>
</dbReference>
<protein>
    <submittedName>
        <fullName evidence="8">Formate hydrogenlyase</fullName>
    </submittedName>
</protein>
<comment type="cofactor">
    <cofactor evidence="1">
        <name>[4Fe-4S] cluster</name>
        <dbReference type="ChEBI" id="CHEBI:49883"/>
    </cofactor>
</comment>